<dbReference type="InterPro" id="IPR000524">
    <property type="entry name" value="Tscrpt_reg_HTH_GntR"/>
</dbReference>
<dbReference type="PROSITE" id="PS50949">
    <property type="entry name" value="HTH_GNTR"/>
    <property type="match status" value="1"/>
</dbReference>
<evidence type="ECO:0000256" key="2">
    <source>
        <dbReference type="ARBA" id="ARBA00023125"/>
    </source>
</evidence>
<dbReference type="PANTHER" id="PTHR43537">
    <property type="entry name" value="TRANSCRIPTIONAL REGULATOR, GNTR FAMILY"/>
    <property type="match status" value="1"/>
</dbReference>
<dbReference type="AlphaFoldDB" id="A0A173V0B8"/>
<feature type="domain" description="HTH gntR-type" evidence="4">
    <location>
        <begin position="6"/>
        <end position="73"/>
    </location>
</feature>
<proteinExistence type="predicted"/>
<dbReference type="SUPFAM" id="SSF46785">
    <property type="entry name" value="Winged helix' DNA-binding domain"/>
    <property type="match status" value="1"/>
</dbReference>
<dbReference type="EMBL" id="CYXO01000017">
    <property type="protein sequence ID" value="CUN20771.1"/>
    <property type="molecule type" value="Genomic_DNA"/>
</dbReference>
<dbReference type="InterPro" id="IPR008920">
    <property type="entry name" value="TF_FadR/GntR_C"/>
</dbReference>
<dbReference type="RefSeq" id="WP_055214955.1">
    <property type="nucleotide sequence ID" value="NZ_CYXO01000017.1"/>
</dbReference>
<dbReference type="Pfam" id="PF07729">
    <property type="entry name" value="FCD"/>
    <property type="match status" value="1"/>
</dbReference>
<reference evidence="5 6" key="1">
    <citation type="submission" date="2015-09" db="EMBL/GenBank/DDBJ databases">
        <authorList>
            <consortium name="Pathogen Informatics"/>
        </authorList>
    </citation>
    <scope>NUCLEOTIDE SEQUENCE [LARGE SCALE GENOMIC DNA]</scope>
    <source>
        <strain evidence="5 6">2789STDY5834961</strain>
    </source>
</reference>
<dbReference type="Proteomes" id="UP000095597">
    <property type="component" value="Unassembled WGS sequence"/>
</dbReference>
<gene>
    <name evidence="5" type="ORF">ERS852573_02479</name>
</gene>
<evidence type="ECO:0000313" key="5">
    <source>
        <dbReference type="EMBL" id="CUN20771.1"/>
    </source>
</evidence>
<dbReference type="Gene3D" id="1.10.10.10">
    <property type="entry name" value="Winged helix-like DNA-binding domain superfamily/Winged helix DNA-binding domain"/>
    <property type="match status" value="1"/>
</dbReference>
<dbReference type="OrthoDB" id="574518at2"/>
<organism evidence="5 6">
    <name type="scientific">Dorea longicatena</name>
    <dbReference type="NCBI Taxonomy" id="88431"/>
    <lineage>
        <taxon>Bacteria</taxon>
        <taxon>Bacillati</taxon>
        <taxon>Bacillota</taxon>
        <taxon>Clostridia</taxon>
        <taxon>Lachnospirales</taxon>
        <taxon>Lachnospiraceae</taxon>
        <taxon>Dorea</taxon>
    </lineage>
</organism>
<dbReference type="GO" id="GO:0003700">
    <property type="term" value="F:DNA-binding transcription factor activity"/>
    <property type="evidence" value="ECO:0007669"/>
    <property type="project" value="InterPro"/>
</dbReference>
<evidence type="ECO:0000256" key="1">
    <source>
        <dbReference type="ARBA" id="ARBA00023015"/>
    </source>
</evidence>
<keyword evidence="3" id="KW-0804">Transcription</keyword>
<accession>A0A173V0B8</accession>
<dbReference type="InterPro" id="IPR036388">
    <property type="entry name" value="WH-like_DNA-bd_sf"/>
</dbReference>
<keyword evidence="1" id="KW-0805">Transcription regulation</keyword>
<dbReference type="PANTHER" id="PTHR43537:SF24">
    <property type="entry name" value="GLUCONATE OPERON TRANSCRIPTIONAL REPRESSOR"/>
    <property type="match status" value="1"/>
</dbReference>
<evidence type="ECO:0000256" key="3">
    <source>
        <dbReference type="ARBA" id="ARBA00023163"/>
    </source>
</evidence>
<dbReference type="Pfam" id="PF00392">
    <property type="entry name" value="GntR"/>
    <property type="match status" value="1"/>
</dbReference>
<keyword evidence="2 5" id="KW-0238">DNA-binding</keyword>
<dbReference type="InterPro" id="IPR011711">
    <property type="entry name" value="GntR_C"/>
</dbReference>
<sequence length="213" mass="24921">MAEKSPSLATQAYHTIKENILNLTYPPGMVLTEAMLTKELEMSRSPVRTAIQMLQVEGLIVSDYYKSMTVKEITDKDINEIYQLRELLEGAAFRQIFTSRRYEEYSYRIEEKVVRMCAAAGDLYEWEIADTAMHMEIISIFDNDRINRIYENNLSELIRIGQYSIRNGMRISRTNDNLKKMISYMRKGNYEKAFEILKNDHFGTGRNTALKMH</sequence>
<dbReference type="SMART" id="SM00345">
    <property type="entry name" value="HTH_GNTR"/>
    <property type="match status" value="1"/>
</dbReference>
<evidence type="ECO:0000259" key="4">
    <source>
        <dbReference type="PROSITE" id="PS50949"/>
    </source>
</evidence>
<dbReference type="SUPFAM" id="SSF48008">
    <property type="entry name" value="GntR ligand-binding domain-like"/>
    <property type="match status" value="1"/>
</dbReference>
<name>A0A173V0B8_9FIRM</name>
<protein>
    <submittedName>
        <fullName evidence="5">DNA-binding transcriptional regulator CsiR</fullName>
    </submittedName>
</protein>
<dbReference type="Gene3D" id="1.20.120.530">
    <property type="entry name" value="GntR ligand-binding domain-like"/>
    <property type="match status" value="1"/>
</dbReference>
<evidence type="ECO:0000313" key="6">
    <source>
        <dbReference type="Proteomes" id="UP000095597"/>
    </source>
</evidence>
<dbReference type="GO" id="GO:0003677">
    <property type="term" value="F:DNA binding"/>
    <property type="evidence" value="ECO:0007669"/>
    <property type="project" value="UniProtKB-KW"/>
</dbReference>
<dbReference type="InterPro" id="IPR036390">
    <property type="entry name" value="WH_DNA-bd_sf"/>
</dbReference>